<feature type="region of interest" description="Disordered" evidence="1">
    <location>
        <begin position="104"/>
        <end position="138"/>
    </location>
</feature>
<dbReference type="Gene3D" id="1.10.287.110">
    <property type="entry name" value="DnaJ domain"/>
    <property type="match status" value="1"/>
</dbReference>
<dbReference type="GO" id="GO:0051082">
    <property type="term" value="F:unfolded protein binding"/>
    <property type="evidence" value="ECO:0007669"/>
    <property type="project" value="TreeGrafter"/>
</dbReference>
<dbReference type="SUPFAM" id="SSF46565">
    <property type="entry name" value="Chaperone J-domain"/>
    <property type="match status" value="1"/>
</dbReference>
<protein>
    <submittedName>
        <fullName evidence="3">DnaJ-domain-containing protein</fullName>
    </submittedName>
</protein>
<dbReference type="PANTHER" id="PTHR43948:SF21">
    <property type="entry name" value="DNAJ DOMAIN-CONTAINING PROTEIN"/>
    <property type="match status" value="1"/>
</dbReference>
<dbReference type="EMBL" id="JH795863">
    <property type="protein sequence ID" value="EJU01859.1"/>
    <property type="molecule type" value="Genomic_DNA"/>
</dbReference>
<dbReference type="PANTHER" id="PTHR43948">
    <property type="entry name" value="DNAJ HOMOLOG SUBFAMILY B"/>
    <property type="match status" value="1"/>
</dbReference>
<dbReference type="PROSITE" id="PS50076">
    <property type="entry name" value="DNAJ_2"/>
    <property type="match status" value="1"/>
</dbReference>
<dbReference type="SMART" id="SM00271">
    <property type="entry name" value="DnaJ"/>
    <property type="match status" value="1"/>
</dbReference>
<feature type="domain" description="J" evidence="2">
    <location>
        <begin position="6"/>
        <end position="77"/>
    </location>
</feature>
<dbReference type="GO" id="GO:0051087">
    <property type="term" value="F:protein-folding chaperone binding"/>
    <property type="evidence" value="ECO:0007669"/>
    <property type="project" value="TreeGrafter"/>
</dbReference>
<dbReference type="OMA" id="VFQSTMG"/>
<dbReference type="HOGENOM" id="CLU_073129_1_0_1"/>
<dbReference type="Pfam" id="PF00226">
    <property type="entry name" value="DnaJ"/>
    <property type="match status" value="1"/>
</dbReference>
<evidence type="ECO:0000259" key="2">
    <source>
        <dbReference type="PROSITE" id="PS50076"/>
    </source>
</evidence>
<feature type="compositionally biased region" description="Low complexity" evidence="1">
    <location>
        <begin position="121"/>
        <end position="134"/>
    </location>
</feature>
<dbReference type="GO" id="GO:0005634">
    <property type="term" value="C:nucleus"/>
    <property type="evidence" value="ECO:0007669"/>
    <property type="project" value="TreeGrafter"/>
</dbReference>
<proteinExistence type="predicted"/>
<dbReference type="PRINTS" id="PR00625">
    <property type="entry name" value="JDOMAIN"/>
</dbReference>
<accession>M5FZB7</accession>
<dbReference type="STRING" id="1858805.M5FZB7"/>
<organism evidence="3 4">
    <name type="scientific">Dacryopinax primogenitus (strain DJM 731)</name>
    <name type="common">Brown rot fungus</name>
    <dbReference type="NCBI Taxonomy" id="1858805"/>
    <lineage>
        <taxon>Eukaryota</taxon>
        <taxon>Fungi</taxon>
        <taxon>Dikarya</taxon>
        <taxon>Basidiomycota</taxon>
        <taxon>Agaricomycotina</taxon>
        <taxon>Dacrymycetes</taxon>
        <taxon>Dacrymycetales</taxon>
        <taxon>Dacrymycetaceae</taxon>
        <taxon>Dacryopinax</taxon>
    </lineage>
</organism>
<sequence length="233" mass="24948">MAAFVNYYHILHIERSATTDQIRTAYKKESLRTHPDRLPPSSSPQDRASSTQAFQAVADAYYVLSDPGRRRDYDALLDARAPAGWGEGASASASFFEQFASAFASGASHPPPPESTTTNDSSPEPEAPPSSWSSHQPDPNTTFSNVFADLLTPEIAPHLPYWTWLGSLSGAGLGYIIGNVPGLMLGAYAGNRLGKVRDAKGKSVAEVFVALPGARKAEILKVLAMKILGSTLQ</sequence>
<dbReference type="InterPro" id="IPR001623">
    <property type="entry name" value="DnaJ_domain"/>
</dbReference>
<dbReference type="RefSeq" id="XP_040628756.1">
    <property type="nucleotide sequence ID" value="XM_040777249.1"/>
</dbReference>
<evidence type="ECO:0000313" key="4">
    <source>
        <dbReference type="Proteomes" id="UP000030653"/>
    </source>
</evidence>
<dbReference type="Proteomes" id="UP000030653">
    <property type="component" value="Unassembled WGS sequence"/>
</dbReference>
<evidence type="ECO:0000256" key="1">
    <source>
        <dbReference type="SAM" id="MobiDB-lite"/>
    </source>
</evidence>
<dbReference type="GO" id="GO:0005737">
    <property type="term" value="C:cytoplasm"/>
    <property type="evidence" value="ECO:0007669"/>
    <property type="project" value="TreeGrafter"/>
</dbReference>
<dbReference type="InterPro" id="IPR036869">
    <property type="entry name" value="J_dom_sf"/>
</dbReference>
<dbReference type="OrthoDB" id="442087at2759"/>
<dbReference type="AlphaFoldDB" id="M5FZB7"/>
<dbReference type="CDD" id="cd06257">
    <property type="entry name" value="DnaJ"/>
    <property type="match status" value="1"/>
</dbReference>
<feature type="region of interest" description="Disordered" evidence="1">
    <location>
        <begin position="29"/>
        <end position="51"/>
    </location>
</feature>
<dbReference type="GeneID" id="63692311"/>
<keyword evidence="4" id="KW-1185">Reference proteome</keyword>
<evidence type="ECO:0000313" key="3">
    <source>
        <dbReference type="EMBL" id="EJU01859.1"/>
    </source>
</evidence>
<reference evidence="3 4" key="1">
    <citation type="journal article" date="2012" name="Science">
        <title>The Paleozoic origin of enzymatic lignin decomposition reconstructed from 31 fungal genomes.</title>
        <authorList>
            <person name="Floudas D."/>
            <person name="Binder M."/>
            <person name="Riley R."/>
            <person name="Barry K."/>
            <person name="Blanchette R.A."/>
            <person name="Henrissat B."/>
            <person name="Martinez A.T."/>
            <person name="Otillar R."/>
            <person name="Spatafora J.W."/>
            <person name="Yadav J.S."/>
            <person name="Aerts A."/>
            <person name="Benoit I."/>
            <person name="Boyd A."/>
            <person name="Carlson A."/>
            <person name="Copeland A."/>
            <person name="Coutinho P.M."/>
            <person name="de Vries R.P."/>
            <person name="Ferreira P."/>
            <person name="Findley K."/>
            <person name="Foster B."/>
            <person name="Gaskell J."/>
            <person name="Glotzer D."/>
            <person name="Gorecki P."/>
            <person name="Heitman J."/>
            <person name="Hesse C."/>
            <person name="Hori C."/>
            <person name="Igarashi K."/>
            <person name="Jurgens J.A."/>
            <person name="Kallen N."/>
            <person name="Kersten P."/>
            <person name="Kohler A."/>
            <person name="Kuees U."/>
            <person name="Kumar T.K.A."/>
            <person name="Kuo A."/>
            <person name="LaButti K."/>
            <person name="Larrondo L.F."/>
            <person name="Lindquist E."/>
            <person name="Ling A."/>
            <person name="Lombard V."/>
            <person name="Lucas S."/>
            <person name="Lundell T."/>
            <person name="Martin R."/>
            <person name="McLaughlin D.J."/>
            <person name="Morgenstern I."/>
            <person name="Morin E."/>
            <person name="Murat C."/>
            <person name="Nagy L.G."/>
            <person name="Nolan M."/>
            <person name="Ohm R.A."/>
            <person name="Patyshakuliyeva A."/>
            <person name="Rokas A."/>
            <person name="Ruiz-Duenas F.J."/>
            <person name="Sabat G."/>
            <person name="Salamov A."/>
            <person name="Samejima M."/>
            <person name="Schmutz J."/>
            <person name="Slot J.C."/>
            <person name="St John F."/>
            <person name="Stenlid J."/>
            <person name="Sun H."/>
            <person name="Sun S."/>
            <person name="Syed K."/>
            <person name="Tsang A."/>
            <person name="Wiebenga A."/>
            <person name="Young D."/>
            <person name="Pisabarro A."/>
            <person name="Eastwood D.C."/>
            <person name="Martin F."/>
            <person name="Cullen D."/>
            <person name="Grigoriev I.V."/>
            <person name="Hibbett D.S."/>
        </authorList>
    </citation>
    <scope>NUCLEOTIDE SEQUENCE [LARGE SCALE GENOMIC DNA]</scope>
    <source>
        <strain evidence="3 4">DJM-731 SS1</strain>
    </source>
</reference>
<dbReference type="GO" id="GO:0044183">
    <property type="term" value="F:protein folding chaperone"/>
    <property type="evidence" value="ECO:0007669"/>
    <property type="project" value="TreeGrafter"/>
</dbReference>
<name>M5FZB7_DACPD</name>
<gene>
    <name evidence="3" type="ORF">DACRYDRAFT_94852</name>
</gene>